<organism evidence="1">
    <name type="scientific">bioreactor metagenome</name>
    <dbReference type="NCBI Taxonomy" id="1076179"/>
    <lineage>
        <taxon>unclassified sequences</taxon>
        <taxon>metagenomes</taxon>
        <taxon>ecological metagenomes</taxon>
    </lineage>
</organism>
<gene>
    <name evidence="1" type="ORF">SDC9_57435</name>
</gene>
<sequence length="193" mass="21085">MLGSVVQQIAKHLLQPFRVCGDRGEVLAVGIVVQLDVLLAEQLPIGKNRVLKLAAKVHIRLHPQGKAPVLHLGKLQKLLHHGAQPTGLPQNDADALAKLRRVAGGICQNRLTPAVDGGKRGAQLVGHGGDKLRFHFFVSSDFQRHVVDIIHQLAQLVGIPVFNLKPVAPGGNPLRRVGHHRHRLHHPVDEQEI</sequence>
<accession>A0A644X568</accession>
<proteinExistence type="predicted"/>
<dbReference type="EMBL" id="VSSQ01001784">
    <property type="protein sequence ID" value="MPM11097.1"/>
    <property type="molecule type" value="Genomic_DNA"/>
</dbReference>
<evidence type="ECO:0000313" key="1">
    <source>
        <dbReference type="EMBL" id="MPM11097.1"/>
    </source>
</evidence>
<protein>
    <submittedName>
        <fullName evidence="1">Uncharacterized protein</fullName>
    </submittedName>
</protein>
<dbReference type="AlphaFoldDB" id="A0A644X568"/>
<comment type="caution">
    <text evidence="1">The sequence shown here is derived from an EMBL/GenBank/DDBJ whole genome shotgun (WGS) entry which is preliminary data.</text>
</comment>
<name>A0A644X568_9ZZZZ</name>
<reference evidence="1" key="1">
    <citation type="submission" date="2019-08" db="EMBL/GenBank/DDBJ databases">
        <authorList>
            <person name="Kucharzyk K."/>
            <person name="Murdoch R.W."/>
            <person name="Higgins S."/>
            <person name="Loffler F."/>
        </authorList>
    </citation>
    <scope>NUCLEOTIDE SEQUENCE</scope>
</reference>